<proteinExistence type="predicted"/>
<feature type="transmembrane region" description="Helical" evidence="2">
    <location>
        <begin position="734"/>
        <end position="755"/>
    </location>
</feature>
<feature type="transmembrane region" description="Helical" evidence="2">
    <location>
        <begin position="554"/>
        <end position="575"/>
    </location>
</feature>
<keyword evidence="2" id="KW-1133">Transmembrane helix</keyword>
<feature type="region of interest" description="Disordered" evidence="1">
    <location>
        <begin position="23"/>
        <end position="49"/>
    </location>
</feature>
<dbReference type="Pfam" id="PF20163">
    <property type="entry name" value="DUF6536"/>
    <property type="match status" value="1"/>
</dbReference>
<dbReference type="PANTHER" id="PTHR35395:SF1">
    <property type="entry name" value="DUF6536 DOMAIN-CONTAINING PROTEIN"/>
    <property type="match status" value="1"/>
</dbReference>
<dbReference type="PANTHER" id="PTHR35395">
    <property type="entry name" value="DUF6536 DOMAIN-CONTAINING PROTEIN"/>
    <property type="match status" value="1"/>
</dbReference>
<dbReference type="AlphaFoldDB" id="A0A1V6T4H1"/>
<evidence type="ECO:0000259" key="3">
    <source>
        <dbReference type="Pfam" id="PF20163"/>
    </source>
</evidence>
<organism evidence="4 5">
    <name type="scientific">Penicillium steckii</name>
    <dbReference type="NCBI Taxonomy" id="303698"/>
    <lineage>
        <taxon>Eukaryota</taxon>
        <taxon>Fungi</taxon>
        <taxon>Dikarya</taxon>
        <taxon>Ascomycota</taxon>
        <taxon>Pezizomycotina</taxon>
        <taxon>Eurotiomycetes</taxon>
        <taxon>Eurotiomycetidae</taxon>
        <taxon>Eurotiales</taxon>
        <taxon>Aspergillaceae</taxon>
        <taxon>Penicillium</taxon>
    </lineage>
</organism>
<comment type="caution">
    <text evidence="4">The sequence shown here is derived from an EMBL/GenBank/DDBJ whole genome shotgun (WGS) entry which is preliminary data.</text>
</comment>
<accession>A0A1V6T4H1</accession>
<keyword evidence="2" id="KW-0472">Membrane</keyword>
<feature type="transmembrane region" description="Helical" evidence="2">
    <location>
        <begin position="692"/>
        <end position="714"/>
    </location>
</feature>
<dbReference type="Proteomes" id="UP000191285">
    <property type="component" value="Unassembled WGS sequence"/>
</dbReference>
<feature type="compositionally biased region" description="Basic and acidic residues" evidence="1">
    <location>
        <begin position="97"/>
        <end position="110"/>
    </location>
</feature>
<feature type="transmembrane region" description="Helical" evidence="2">
    <location>
        <begin position="615"/>
        <end position="641"/>
    </location>
</feature>
<evidence type="ECO:0000313" key="4">
    <source>
        <dbReference type="EMBL" id="OQE21208.1"/>
    </source>
</evidence>
<keyword evidence="2" id="KW-0812">Transmembrane</keyword>
<gene>
    <name evidence="4" type="ORF">PENSTE_c012G04730</name>
</gene>
<reference evidence="5" key="1">
    <citation type="journal article" date="2017" name="Nat. Microbiol.">
        <title>Global analysis of biosynthetic gene clusters reveals vast potential of secondary metabolite production in Penicillium species.</title>
        <authorList>
            <person name="Nielsen J.C."/>
            <person name="Grijseels S."/>
            <person name="Prigent S."/>
            <person name="Ji B."/>
            <person name="Dainat J."/>
            <person name="Nielsen K.F."/>
            <person name="Frisvad J.C."/>
            <person name="Workman M."/>
            <person name="Nielsen J."/>
        </authorList>
    </citation>
    <scope>NUCLEOTIDE SEQUENCE [LARGE SCALE GENOMIC DNA]</scope>
    <source>
        <strain evidence="5">IBT 24891</strain>
    </source>
</reference>
<feature type="transmembrane region" description="Helical" evidence="2">
    <location>
        <begin position="179"/>
        <end position="199"/>
    </location>
</feature>
<protein>
    <recommendedName>
        <fullName evidence="3">DUF6536 domain-containing protein</fullName>
    </recommendedName>
</protein>
<name>A0A1V6T4H1_9EURO</name>
<keyword evidence="5" id="KW-1185">Reference proteome</keyword>
<sequence>METLSIGQIWNQAASFFSRKRYQGVSRNGREDDQVELTTEGNPDVPSLRSRSSAFSLASLSSTFRYHPAFGKSSVTKSPSSNEDVTFLELNAQSPDETDRKNRESDLEQSNTHKLEEYTRWIDGVYMCAKAASVVFVLNLVFIGVSAGLASRFPENSGFGSSAVIYRGGCAVTKRWDTALHLIINVLSTCILAASNYCMQTLVAPTREEVDTHHTMWKWLDIGSASVKNLFAIERYRLVLWLVLMITATPFHLMYNSMVFESLSTNEFGIVIGPKDLDASNIHELTTPALRKCFSCPAPFDGAIGFTSEIRWSDFATEIASGNYDRVSLSECKTKSMTTATGVRGIIALASNLTVSQGGDLAIRMTDVDNTDIQSSVDPFTDDTLPSIQFSNFTGGNGANATCHGSRDILTRTVLLNGGKYKEVNMGATEMISIDECLVIRAEEHCQLLYSPPICLVIMLAAFAKVTAMFLAAHIGRSRSPPLLTIGDAVASFMENPDPTTKGLCWISGSDVRKGGWAKVNKAGFEAVLQNDQTSPITYRRLKKRAFWGRAASGWRWAATLLMCFLCIIVGFYLFGLALSGGQHGDESWFSVETFKNWFSSDVDLSGENIIGGEVLGLSMLASVVVANIPQLAITISYYCYNAVLTSMLAASEYNSYGANRKSLRVTWPEKGSQQRSTYYLSVPYKYGVPVLILYMLLHYLVSQSIFYLLLIAYDPQDVMDAGTTISSLGYSPLPIFLSIMVGIIMVLILVVLAFRKFKSNMPIPESSSVAISAACHIPKGEEGHLAVLEKLKWGETMDPAPWTMDTLDDEQKSHCSFSSLEVQKPNLMKLYA</sequence>
<dbReference type="OrthoDB" id="5429634at2759"/>
<feature type="region of interest" description="Disordered" evidence="1">
    <location>
        <begin position="90"/>
        <end position="110"/>
    </location>
</feature>
<dbReference type="EMBL" id="MLKD01000012">
    <property type="protein sequence ID" value="OQE21208.1"/>
    <property type="molecule type" value="Genomic_DNA"/>
</dbReference>
<evidence type="ECO:0000313" key="5">
    <source>
        <dbReference type="Proteomes" id="UP000191285"/>
    </source>
</evidence>
<evidence type="ECO:0000256" key="2">
    <source>
        <dbReference type="SAM" id="Phobius"/>
    </source>
</evidence>
<dbReference type="InterPro" id="IPR046623">
    <property type="entry name" value="DUF6536"/>
</dbReference>
<feature type="transmembrane region" description="Helical" evidence="2">
    <location>
        <begin position="450"/>
        <end position="473"/>
    </location>
</feature>
<feature type="transmembrane region" description="Helical" evidence="2">
    <location>
        <begin position="238"/>
        <end position="255"/>
    </location>
</feature>
<feature type="transmembrane region" description="Helical" evidence="2">
    <location>
        <begin position="124"/>
        <end position="149"/>
    </location>
</feature>
<feature type="domain" description="DUF6536" evidence="3">
    <location>
        <begin position="121"/>
        <end position="276"/>
    </location>
</feature>
<evidence type="ECO:0000256" key="1">
    <source>
        <dbReference type="SAM" id="MobiDB-lite"/>
    </source>
</evidence>